<keyword evidence="4" id="KW-1185">Reference proteome</keyword>
<dbReference type="PANTHER" id="PTHR33420">
    <property type="entry name" value="FIMBRIAL SUBUNIT ELFA-RELATED"/>
    <property type="match status" value="1"/>
</dbReference>
<evidence type="ECO:0000256" key="1">
    <source>
        <dbReference type="ARBA" id="ARBA00022729"/>
    </source>
</evidence>
<dbReference type="InterPro" id="IPR008966">
    <property type="entry name" value="Adhesion_dom_sf"/>
</dbReference>
<name>A0ABW8Z2T6_9BURK</name>
<dbReference type="InterPro" id="IPR000259">
    <property type="entry name" value="Adhesion_dom_fimbrial"/>
</dbReference>
<organism evidence="3 4">
    <name type="scientific">Herbaspirillum rhizosphaerae</name>
    <dbReference type="NCBI Taxonomy" id="346179"/>
    <lineage>
        <taxon>Bacteria</taxon>
        <taxon>Pseudomonadati</taxon>
        <taxon>Pseudomonadota</taxon>
        <taxon>Betaproteobacteria</taxon>
        <taxon>Burkholderiales</taxon>
        <taxon>Oxalobacteraceae</taxon>
        <taxon>Herbaspirillum</taxon>
    </lineage>
</organism>
<accession>A0ABW8Z2T6</accession>
<dbReference type="InterPro" id="IPR036937">
    <property type="entry name" value="Adhesion_dom_fimbrial_sf"/>
</dbReference>
<sequence>MSHTTHSTYAIPFYLSYGAMQIITPTCNIPVVPTVMLDAVSANSFSGTGSVSRDAPKHFMIPLQCAGKSGAAQIGVSFSSAYRDASGAPGVIKTDQGANRASGVGLKIVNETTRQPISFDTLEPGPTPFKTTGTNNFPFSVNYFQTGAKITPGNVTGRVEVSIAYQ</sequence>
<dbReference type="EMBL" id="JAQQFR010000001">
    <property type="protein sequence ID" value="MFL9877193.1"/>
    <property type="molecule type" value="Genomic_DNA"/>
</dbReference>
<protein>
    <submittedName>
        <fullName evidence="3">Fimbrial protein</fullName>
    </submittedName>
</protein>
<comment type="caution">
    <text evidence="3">The sequence shown here is derived from an EMBL/GenBank/DDBJ whole genome shotgun (WGS) entry which is preliminary data.</text>
</comment>
<dbReference type="PANTHER" id="PTHR33420:SF3">
    <property type="entry name" value="FIMBRIAL SUBUNIT ELFA"/>
    <property type="match status" value="1"/>
</dbReference>
<dbReference type="InterPro" id="IPR050263">
    <property type="entry name" value="Bact_Fimbrial_Adh_Pro"/>
</dbReference>
<dbReference type="Pfam" id="PF00419">
    <property type="entry name" value="Fimbrial"/>
    <property type="match status" value="1"/>
</dbReference>
<gene>
    <name evidence="3" type="ORF">PQR63_02270</name>
</gene>
<dbReference type="RefSeq" id="WP_408165268.1">
    <property type="nucleotide sequence ID" value="NZ_JAQQFR010000001.1"/>
</dbReference>
<keyword evidence="1" id="KW-0732">Signal</keyword>
<dbReference type="SUPFAM" id="SSF49401">
    <property type="entry name" value="Bacterial adhesins"/>
    <property type="match status" value="1"/>
</dbReference>
<evidence type="ECO:0000313" key="4">
    <source>
        <dbReference type="Proteomes" id="UP001629214"/>
    </source>
</evidence>
<feature type="domain" description="Fimbrial-type adhesion" evidence="2">
    <location>
        <begin position="20"/>
        <end position="166"/>
    </location>
</feature>
<dbReference type="Gene3D" id="2.60.40.1090">
    <property type="entry name" value="Fimbrial-type adhesion domain"/>
    <property type="match status" value="1"/>
</dbReference>
<reference evidence="3 4" key="1">
    <citation type="journal article" date="2024" name="Chem. Sci.">
        <title>Discovery of megapolipeptins by genome mining of a Burkholderiales bacteria collection.</title>
        <authorList>
            <person name="Paulo B.S."/>
            <person name="Recchia M.J.J."/>
            <person name="Lee S."/>
            <person name="Fergusson C.H."/>
            <person name="Romanowski S.B."/>
            <person name="Hernandez A."/>
            <person name="Krull N."/>
            <person name="Liu D.Y."/>
            <person name="Cavanagh H."/>
            <person name="Bos A."/>
            <person name="Gray C.A."/>
            <person name="Murphy B.T."/>
            <person name="Linington R.G."/>
            <person name="Eustaquio A.S."/>
        </authorList>
    </citation>
    <scope>NUCLEOTIDE SEQUENCE [LARGE SCALE GENOMIC DNA]</scope>
    <source>
        <strain evidence="3 4">RL21-008-BIB-B</strain>
    </source>
</reference>
<evidence type="ECO:0000259" key="2">
    <source>
        <dbReference type="Pfam" id="PF00419"/>
    </source>
</evidence>
<proteinExistence type="predicted"/>
<evidence type="ECO:0000313" key="3">
    <source>
        <dbReference type="EMBL" id="MFL9877193.1"/>
    </source>
</evidence>
<dbReference type="Proteomes" id="UP001629214">
    <property type="component" value="Unassembled WGS sequence"/>
</dbReference>